<dbReference type="SMART" id="SM00027">
    <property type="entry name" value="EH"/>
    <property type="match status" value="3"/>
</dbReference>
<dbReference type="InterPro" id="IPR009060">
    <property type="entry name" value="UBA-like_sf"/>
</dbReference>
<sequence length="1135" mass="123942">MEKTRNASRIHIGIEELIFVLLKVLTLYRLNIIKVLGPAAQSSHKFAGGRLSIAQLSQIVIIRLYSDCALHSFIAQMSSFRSGYTFGSADNAHSPRLSNSPTAVWDSALSTEDKKAYAQFFKFADEDNKGFVTGDEAVRFFARSGVPNQILAEIWEAVDKDNSGILTQESFSMALKLIACAQHGYAPSSPLLTTSTPLPQFDGVTITNSPRLASPFRTSSEDVRGTTGEISAAAREKYSKMFLMAHPVNGVLDADSARNIFMKSNLSVDQLAQIWNLADVRHSGTLNQAEFVIAMYYIAGTMDGSITSLPSSLPPAIYNSAAGRSTPTSPVTRQFSGDRSLSPSFGHRFPSSSPSLQKQAINRQFTGSPLQAQASLSIASAFTAPTAVNTHWDVTDQEKQKFDNFFDKIDTRGTGFIQGNDAVEFFQNSRLPEGDLAQIWDLADTQQRGKLSREEFAVAMHLIHKRIGGQPIPRQLPITLTPPSLRPASQATPTFGSSSLANVPSPAFSSSVLPKPQVASKSLMDDADLLGDFDNNTQITADTNQVNQLQNQISDTISSTSNIRNQKLSIEETLAQLQKQKQEYSARLAQVQLAFNQENGDLQKLQETLSNEEPDLQRIRQEAEAAEANLNLLRNQKQDMERKIHDGRIESEQLRRRVTEIQEETKLLKLEIQNLQTSSRKQDMMLDVNRRQVTAADMDKSAATRELNEIREEHGLAPRDPTDFPNISKTQPSHEPEKGEDEHTVAEKSPMSFGSRPPTAQSFNQMFGSAFPARGESVTSPAMTMNSFDAAFEELASPTMNTSLPKERPYSPFASMTTTLPLVDGNVNQTQAQPSTEDPFAPGMGQQKPITSFDDAFGDFEETNDDVAAPPQEEAPKPSSSAFDDSFLSKRGTDLAIQDEDDSSDDEEVLSKVQAKMVSSPNTNTANIGSAAPPVAEPEAPKQSGFDDFDEAFNGKLGEAQVAPTSGAKDFDQAFSTTFDEFDDSFEKPHQADEVKSTNINEKGKFGAFDFSDFEEKLDASSGTGHVQDDLDSLFGSPSIPAGQSNVNPSAQSLSFEDAFGAFDAPPTKTTNDASAAQEPSSAPNAESSAVQVQPDDKEEIKQLVGMGFSRAQAVDALRRYDNDLEKATNFLLDN</sequence>
<dbReference type="PANTHER" id="PTHR11216">
    <property type="entry name" value="EH DOMAIN"/>
    <property type="match status" value="1"/>
</dbReference>
<dbReference type="SUPFAM" id="SSF46934">
    <property type="entry name" value="UBA-like"/>
    <property type="match status" value="1"/>
</dbReference>
<feature type="compositionally biased region" description="Acidic residues" evidence="1">
    <location>
        <begin position="856"/>
        <end position="865"/>
    </location>
</feature>
<feature type="domain" description="EH" evidence="3">
    <location>
        <begin position="234"/>
        <end position="324"/>
    </location>
</feature>
<feature type="compositionally biased region" description="Acidic residues" evidence="1">
    <location>
        <begin position="897"/>
        <end position="908"/>
    </location>
</feature>
<reference evidence="5" key="2">
    <citation type="journal article" date="2022" name="Proc. Natl. Acad. Sci. U.S.A.">
        <title>Diploid-dominant life cycles characterize the early evolution of Fungi.</title>
        <authorList>
            <person name="Amses K.R."/>
            <person name="Simmons D.R."/>
            <person name="Longcore J.E."/>
            <person name="Mondo S.J."/>
            <person name="Seto K."/>
            <person name="Jeronimo G.H."/>
            <person name="Bonds A.E."/>
            <person name="Quandt C.A."/>
            <person name="Davis W.J."/>
            <person name="Chang Y."/>
            <person name="Federici B.A."/>
            <person name="Kuo A."/>
            <person name="LaButti K."/>
            <person name="Pangilinan J."/>
            <person name="Andreopoulos W."/>
            <person name="Tritt A."/>
            <person name="Riley R."/>
            <person name="Hundley H."/>
            <person name="Johnson J."/>
            <person name="Lipzen A."/>
            <person name="Barry K."/>
            <person name="Lang B.F."/>
            <person name="Cuomo C.A."/>
            <person name="Buchler N.E."/>
            <person name="Grigoriev I.V."/>
            <person name="Spatafora J.W."/>
            <person name="Stajich J.E."/>
            <person name="James T.Y."/>
        </authorList>
    </citation>
    <scope>NUCLEOTIDE SEQUENCE</scope>
    <source>
        <strain evidence="5">AG</strain>
    </source>
</reference>
<feature type="domain" description="EH" evidence="3">
    <location>
        <begin position="398"/>
        <end position="487"/>
    </location>
</feature>
<feature type="compositionally biased region" description="Polar residues" evidence="1">
    <location>
        <begin position="824"/>
        <end position="836"/>
    </location>
</feature>
<evidence type="ECO:0000256" key="1">
    <source>
        <dbReference type="SAM" id="MobiDB-lite"/>
    </source>
</evidence>
<organism evidence="5 6">
    <name type="scientific">Umbelopsis ramanniana AG</name>
    <dbReference type="NCBI Taxonomy" id="1314678"/>
    <lineage>
        <taxon>Eukaryota</taxon>
        <taxon>Fungi</taxon>
        <taxon>Fungi incertae sedis</taxon>
        <taxon>Mucoromycota</taxon>
        <taxon>Mucoromycotina</taxon>
        <taxon>Umbelopsidomycetes</taxon>
        <taxon>Umbelopsidales</taxon>
        <taxon>Umbelopsidaceae</taxon>
        <taxon>Umbelopsis</taxon>
    </lineage>
</organism>
<protein>
    <submittedName>
        <fullName evidence="5">Uncharacterized protein</fullName>
    </submittedName>
</protein>
<dbReference type="Pfam" id="PF00627">
    <property type="entry name" value="UBA"/>
    <property type="match status" value="1"/>
</dbReference>
<dbReference type="EMBL" id="MU620919">
    <property type="protein sequence ID" value="KAI8579613.1"/>
    <property type="molecule type" value="Genomic_DNA"/>
</dbReference>
<dbReference type="SMART" id="SM00165">
    <property type="entry name" value="UBA"/>
    <property type="match status" value="1"/>
</dbReference>
<dbReference type="PROSITE" id="PS50030">
    <property type="entry name" value="UBA"/>
    <property type="match status" value="1"/>
</dbReference>
<feature type="region of interest" description="Disordered" evidence="1">
    <location>
        <begin position="320"/>
        <end position="356"/>
    </location>
</feature>
<proteinExistence type="predicted"/>
<feature type="domain" description="EF-hand" evidence="4">
    <location>
        <begin position="148"/>
        <end position="181"/>
    </location>
</feature>
<dbReference type="InterPro" id="IPR000261">
    <property type="entry name" value="EH_dom"/>
</dbReference>
<dbReference type="GO" id="GO:0005509">
    <property type="term" value="F:calcium ion binding"/>
    <property type="evidence" value="ECO:0007669"/>
    <property type="project" value="InterPro"/>
</dbReference>
<dbReference type="AlphaFoldDB" id="A0AAD5E8Z0"/>
<dbReference type="InterPro" id="IPR002048">
    <property type="entry name" value="EF_hand_dom"/>
</dbReference>
<dbReference type="SUPFAM" id="SSF47473">
    <property type="entry name" value="EF-hand"/>
    <property type="match status" value="3"/>
</dbReference>
<evidence type="ECO:0000313" key="6">
    <source>
        <dbReference type="Proteomes" id="UP001206595"/>
    </source>
</evidence>
<feature type="compositionally biased region" description="Low complexity" evidence="1">
    <location>
        <begin position="1074"/>
        <end position="1090"/>
    </location>
</feature>
<name>A0AAD5E8Z0_UMBRA</name>
<feature type="compositionally biased region" description="Basic and acidic residues" evidence="1">
    <location>
        <begin position="711"/>
        <end position="722"/>
    </location>
</feature>
<evidence type="ECO:0000259" key="2">
    <source>
        <dbReference type="PROSITE" id="PS50030"/>
    </source>
</evidence>
<feature type="region of interest" description="Disordered" evidence="1">
    <location>
        <begin position="711"/>
        <end position="764"/>
    </location>
</feature>
<comment type="caution">
    <text evidence="5">The sequence shown here is derived from an EMBL/GenBank/DDBJ whole genome shotgun (WGS) entry which is preliminary data.</text>
</comment>
<dbReference type="GO" id="GO:0006897">
    <property type="term" value="P:endocytosis"/>
    <property type="evidence" value="ECO:0007669"/>
    <property type="project" value="TreeGrafter"/>
</dbReference>
<evidence type="ECO:0000259" key="3">
    <source>
        <dbReference type="PROSITE" id="PS50031"/>
    </source>
</evidence>
<dbReference type="Pfam" id="PF12763">
    <property type="entry name" value="EH"/>
    <property type="match status" value="3"/>
</dbReference>
<feature type="domain" description="EF-hand" evidence="4">
    <location>
        <begin position="266"/>
        <end position="301"/>
    </location>
</feature>
<dbReference type="SMART" id="SM00054">
    <property type="entry name" value="EFh"/>
    <property type="match status" value="5"/>
</dbReference>
<dbReference type="Proteomes" id="UP001206595">
    <property type="component" value="Unassembled WGS sequence"/>
</dbReference>
<dbReference type="GeneID" id="75914494"/>
<dbReference type="CDD" id="cd14297">
    <property type="entry name" value="UBA2_spUBP14_like"/>
    <property type="match status" value="1"/>
</dbReference>
<dbReference type="PROSITE" id="PS50031">
    <property type="entry name" value="EH"/>
    <property type="match status" value="3"/>
</dbReference>
<feature type="domain" description="EF-hand" evidence="4">
    <location>
        <begin position="112"/>
        <end position="147"/>
    </location>
</feature>
<dbReference type="InterPro" id="IPR015940">
    <property type="entry name" value="UBA"/>
</dbReference>
<feature type="region of interest" description="Disordered" evidence="1">
    <location>
        <begin position="982"/>
        <end position="1002"/>
    </location>
</feature>
<feature type="compositionally biased region" description="Polar residues" evidence="1">
    <location>
        <begin position="917"/>
        <end position="928"/>
    </location>
</feature>
<feature type="domain" description="EF-hand" evidence="4">
    <location>
        <begin position="431"/>
        <end position="466"/>
    </location>
</feature>
<keyword evidence="6" id="KW-1185">Reference proteome</keyword>
<dbReference type="GO" id="GO:0016197">
    <property type="term" value="P:endosomal transport"/>
    <property type="evidence" value="ECO:0007669"/>
    <property type="project" value="TreeGrafter"/>
</dbReference>
<gene>
    <name evidence="5" type="ORF">K450DRAFT_241820</name>
</gene>
<dbReference type="InterPro" id="IPR011992">
    <property type="entry name" value="EF-hand-dom_pair"/>
</dbReference>
<dbReference type="PROSITE" id="PS50222">
    <property type="entry name" value="EF_HAND_2"/>
    <property type="match status" value="4"/>
</dbReference>
<feature type="compositionally biased region" description="Basic and acidic residues" evidence="1">
    <location>
        <begin position="985"/>
        <end position="996"/>
    </location>
</feature>
<feature type="domain" description="EH" evidence="3">
    <location>
        <begin position="113"/>
        <end position="204"/>
    </location>
</feature>
<dbReference type="CDD" id="cd00052">
    <property type="entry name" value="EH"/>
    <property type="match status" value="3"/>
</dbReference>
<feature type="compositionally biased region" description="Polar residues" evidence="1">
    <location>
        <begin position="1042"/>
        <end position="1055"/>
    </location>
</feature>
<feature type="domain" description="UBA" evidence="2">
    <location>
        <begin position="1094"/>
        <end position="1135"/>
    </location>
</feature>
<feature type="compositionally biased region" description="Basic and acidic residues" evidence="1">
    <location>
        <begin position="732"/>
        <end position="746"/>
    </location>
</feature>
<feature type="compositionally biased region" description="Polar residues" evidence="1">
    <location>
        <begin position="322"/>
        <end position="343"/>
    </location>
</feature>
<evidence type="ECO:0000313" key="5">
    <source>
        <dbReference type="EMBL" id="KAI8579613.1"/>
    </source>
</evidence>
<dbReference type="Gene3D" id="1.10.8.10">
    <property type="entry name" value="DNA helicase RuvA subunit, C-terminal domain"/>
    <property type="match status" value="1"/>
</dbReference>
<dbReference type="Gene3D" id="1.10.238.10">
    <property type="entry name" value="EF-hand"/>
    <property type="match status" value="3"/>
</dbReference>
<evidence type="ECO:0000259" key="4">
    <source>
        <dbReference type="PROSITE" id="PS50222"/>
    </source>
</evidence>
<dbReference type="GO" id="GO:0005886">
    <property type="term" value="C:plasma membrane"/>
    <property type="evidence" value="ECO:0007669"/>
    <property type="project" value="TreeGrafter"/>
</dbReference>
<feature type="region of interest" description="Disordered" evidence="1">
    <location>
        <begin position="824"/>
        <end position="969"/>
    </location>
</feature>
<reference evidence="5" key="1">
    <citation type="submission" date="2021-06" db="EMBL/GenBank/DDBJ databases">
        <authorList>
            <consortium name="DOE Joint Genome Institute"/>
            <person name="Mondo S.J."/>
            <person name="Amses K.R."/>
            <person name="Simmons D.R."/>
            <person name="Longcore J.E."/>
            <person name="Seto K."/>
            <person name="Alves G.H."/>
            <person name="Bonds A.E."/>
            <person name="Quandt C.A."/>
            <person name="Davis W.J."/>
            <person name="Chang Y."/>
            <person name="Letcher P.M."/>
            <person name="Powell M.J."/>
            <person name="Kuo A."/>
            <person name="Labutti K."/>
            <person name="Pangilinan J."/>
            <person name="Andreopoulos W."/>
            <person name="Tritt A."/>
            <person name="Riley R."/>
            <person name="Hundley H."/>
            <person name="Johnson J."/>
            <person name="Lipzen A."/>
            <person name="Barry K."/>
            <person name="Berbee M.L."/>
            <person name="Buchler N.E."/>
            <person name="Grigoriev I.V."/>
            <person name="Spatafora J.W."/>
            <person name="Stajich J.E."/>
            <person name="James T.Y."/>
        </authorList>
    </citation>
    <scope>NUCLEOTIDE SEQUENCE</scope>
    <source>
        <strain evidence="5">AG</strain>
    </source>
</reference>
<dbReference type="RefSeq" id="XP_051444617.1">
    <property type="nucleotide sequence ID" value="XM_051589149.1"/>
</dbReference>
<feature type="region of interest" description="Disordered" evidence="1">
    <location>
        <begin position="1018"/>
        <end position="1099"/>
    </location>
</feature>
<dbReference type="GO" id="GO:0005737">
    <property type="term" value="C:cytoplasm"/>
    <property type="evidence" value="ECO:0007669"/>
    <property type="project" value="TreeGrafter"/>
</dbReference>
<accession>A0AAD5E8Z0</accession>
<dbReference type="PANTHER" id="PTHR11216:SF170">
    <property type="entry name" value="DYNAMIN ASSOCIATED PROTEIN 160, ISOFORM D"/>
    <property type="match status" value="1"/>
</dbReference>